<dbReference type="EMBL" id="ASPP01024859">
    <property type="protein sequence ID" value="ETO08612.1"/>
    <property type="molecule type" value="Genomic_DNA"/>
</dbReference>
<keyword evidence="3" id="KW-1185">Reference proteome</keyword>
<feature type="compositionally biased region" description="Basic and acidic residues" evidence="1">
    <location>
        <begin position="74"/>
        <end position="90"/>
    </location>
</feature>
<name>X6M567_RETFI</name>
<feature type="region of interest" description="Disordered" evidence="1">
    <location>
        <begin position="1"/>
        <end position="31"/>
    </location>
</feature>
<dbReference type="AlphaFoldDB" id="X6M567"/>
<accession>X6M567</accession>
<dbReference type="Proteomes" id="UP000023152">
    <property type="component" value="Unassembled WGS sequence"/>
</dbReference>
<feature type="region of interest" description="Disordered" evidence="1">
    <location>
        <begin position="73"/>
        <end position="135"/>
    </location>
</feature>
<organism evidence="2 3">
    <name type="scientific">Reticulomyxa filosa</name>
    <dbReference type="NCBI Taxonomy" id="46433"/>
    <lineage>
        <taxon>Eukaryota</taxon>
        <taxon>Sar</taxon>
        <taxon>Rhizaria</taxon>
        <taxon>Retaria</taxon>
        <taxon>Foraminifera</taxon>
        <taxon>Monothalamids</taxon>
        <taxon>Reticulomyxidae</taxon>
        <taxon>Reticulomyxa</taxon>
    </lineage>
</organism>
<feature type="compositionally biased region" description="Basic and acidic residues" evidence="1">
    <location>
        <begin position="113"/>
        <end position="124"/>
    </location>
</feature>
<comment type="caution">
    <text evidence="2">The sequence shown here is derived from an EMBL/GenBank/DDBJ whole genome shotgun (WGS) entry which is preliminary data.</text>
</comment>
<feature type="compositionally biased region" description="Low complexity" evidence="1">
    <location>
        <begin position="1"/>
        <end position="14"/>
    </location>
</feature>
<evidence type="ECO:0000256" key="1">
    <source>
        <dbReference type="SAM" id="MobiDB-lite"/>
    </source>
</evidence>
<feature type="compositionally biased region" description="Low complexity" evidence="1">
    <location>
        <begin position="125"/>
        <end position="135"/>
    </location>
</feature>
<reference evidence="2 3" key="1">
    <citation type="journal article" date="2013" name="Curr. Biol.">
        <title>The Genome of the Foraminiferan Reticulomyxa filosa.</title>
        <authorList>
            <person name="Glockner G."/>
            <person name="Hulsmann N."/>
            <person name="Schleicher M."/>
            <person name="Noegel A.A."/>
            <person name="Eichinger L."/>
            <person name="Gallinger C."/>
            <person name="Pawlowski J."/>
            <person name="Sierra R."/>
            <person name="Euteneuer U."/>
            <person name="Pillet L."/>
            <person name="Moustafa A."/>
            <person name="Platzer M."/>
            <person name="Groth M."/>
            <person name="Szafranski K."/>
            <person name="Schliwa M."/>
        </authorList>
    </citation>
    <scope>NUCLEOTIDE SEQUENCE [LARGE SCALE GENOMIC DNA]</scope>
</reference>
<gene>
    <name evidence="2" type="ORF">RFI_28776</name>
</gene>
<feature type="compositionally biased region" description="Basic residues" evidence="1">
    <location>
        <begin position="91"/>
        <end position="101"/>
    </location>
</feature>
<sequence>NNNNDNKQPQDNNNVSNPSESNIASQDTNENKSDNKLKYFSVVSFFKEQFVNVLLDFIEAYYQVFVTPFVNAQKESHSKKNDKSGKEKERGRHSHKHRHHDKHDEPSSNGSHSRHDDKKKKGEDTTNNVDTNANTNVNTHEKSMAALTNFTRELFIEYFSVIKQCLQKEVNVDKLTEELQSFYDGLHKPSELVPNAKLRDRGTEIIEACIRTSMRREFEVVEKKNIEYILNYLRNEIHLNEECNGQLINKHVDTVVKELLKNNKQCLDRLVPLTTSQSALIPLLELNFDDQLWVYTGKLFEHLGALMVPFEFRTQQGPIFTIKDGETVELLDLSTLRPILLVILAKVLFYACNAINVCNVRNMSNTQNHRYF</sequence>
<evidence type="ECO:0000313" key="3">
    <source>
        <dbReference type="Proteomes" id="UP000023152"/>
    </source>
</evidence>
<protein>
    <submittedName>
        <fullName evidence="2">Uncharacterized protein</fullName>
    </submittedName>
</protein>
<proteinExistence type="predicted"/>
<feature type="compositionally biased region" description="Polar residues" evidence="1">
    <location>
        <begin position="15"/>
        <end position="28"/>
    </location>
</feature>
<feature type="non-terminal residue" evidence="2">
    <location>
        <position position="1"/>
    </location>
</feature>
<evidence type="ECO:0000313" key="2">
    <source>
        <dbReference type="EMBL" id="ETO08612.1"/>
    </source>
</evidence>